<dbReference type="Proteomes" id="UP000245680">
    <property type="component" value="Unassembled WGS sequence"/>
</dbReference>
<comment type="caution">
    <text evidence="3">The sequence shown here is derived from an EMBL/GenBank/DDBJ whole genome shotgun (WGS) entry which is preliminary data.</text>
</comment>
<feature type="chain" id="PRO_5015994396" description="SCP domain-containing protein" evidence="1">
    <location>
        <begin position="20"/>
        <end position="174"/>
    </location>
</feature>
<reference evidence="3 4" key="1">
    <citation type="submission" date="2018-05" db="EMBL/GenBank/DDBJ databases">
        <title>Rhodobacteraceae gen. nov., sp. nov. isolated from sea water.</title>
        <authorList>
            <person name="Ren Y."/>
        </authorList>
    </citation>
    <scope>NUCLEOTIDE SEQUENCE [LARGE SCALE GENOMIC DNA]</scope>
    <source>
        <strain evidence="3 4">TG-679</strain>
    </source>
</reference>
<evidence type="ECO:0000313" key="3">
    <source>
        <dbReference type="EMBL" id="PWR02170.1"/>
    </source>
</evidence>
<feature type="signal peptide" evidence="1">
    <location>
        <begin position="1"/>
        <end position="19"/>
    </location>
</feature>
<evidence type="ECO:0000313" key="4">
    <source>
        <dbReference type="Proteomes" id="UP000245680"/>
    </source>
</evidence>
<dbReference type="InterPro" id="IPR035940">
    <property type="entry name" value="CAP_sf"/>
</dbReference>
<dbReference type="Pfam" id="PF00188">
    <property type="entry name" value="CAP"/>
    <property type="match status" value="1"/>
</dbReference>
<evidence type="ECO:0000256" key="1">
    <source>
        <dbReference type="SAM" id="SignalP"/>
    </source>
</evidence>
<evidence type="ECO:0000259" key="2">
    <source>
        <dbReference type="Pfam" id="PF00188"/>
    </source>
</evidence>
<dbReference type="RefSeq" id="WP_109812123.1">
    <property type="nucleotide sequence ID" value="NZ_QGKU01000039.1"/>
</dbReference>
<keyword evidence="1" id="KW-0732">Signal</keyword>
<dbReference type="Gene3D" id="3.40.33.10">
    <property type="entry name" value="CAP"/>
    <property type="match status" value="1"/>
</dbReference>
<dbReference type="PROSITE" id="PS51257">
    <property type="entry name" value="PROKAR_LIPOPROTEIN"/>
    <property type="match status" value="1"/>
</dbReference>
<dbReference type="SUPFAM" id="SSF55797">
    <property type="entry name" value="PR-1-like"/>
    <property type="match status" value="1"/>
</dbReference>
<dbReference type="CDD" id="cd05379">
    <property type="entry name" value="CAP_bacterial"/>
    <property type="match status" value="1"/>
</dbReference>
<proteinExistence type="predicted"/>
<name>A0A2V2L9R8_9RHOB</name>
<feature type="domain" description="SCP" evidence="2">
    <location>
        <begin position="46"/>
        <end position="160"/>
    </location>
</feature>
<dbReference type="EMBL" id="QGKU01000039">
    <property type="protein sequence ID" value="PWR02170.1"/>
    <property type="molecule type" value="Genomic_DNA"/>
</dbReference>
<dbReference type="OrthoDB" id="7846629at2"/>
<dbReference type="AlphaFoldDB" id="A0A2V2L9R8"/>
<protein>
    <recommendedName>
        <fullName evidence="2">SCP domain-containing protein</fullName>
    </recommendedName>
</protein>
<organism evidence="3 4">
    <name type="scientific">Meridianimarinicoccus roseus</name>
    <dbReference type="NCBI Taxonomy" id="2072018"/>
    <lineage>
        <taxon>Bacteria</taxon>
        <taxon>Pseudomonadati</taxon>
        <taxon>Pseudomonadota</taxon>
        <taxon>Alphaproteobacteria</taxon>
        <taxon>Rhodobacterales</taxon>
        <taxon>Paracoccaceae</taxon>
        <taxon>Meridianimarinicoccus</taxon>
    </lineage>
</organism>
<gene>
    <name evidence="3" type="ORF">DKT77_12930</name>
</gene>
<dbReference type="InterPro" id="IPR014044">
    <property type="entry name" value="CAP_dom"/>
</dbReference>
<accession>A0A2V2L9R8</accession>
<dbReference type="PANTHER" id="PTHR31157">
    <property type="entry name" value="SCP DOMAIN-CONTAINING PROTEIN"/>
    <property type="match status" value="1"/>
</dbReference>
<keyword evidence="4" id="KW-1185">Reference proteome</keyword>
<sequence length="174" mass="18559">MSRIPGLLTVFLIGLSACAPTGPSVTSDGVYRIRADDIADVQYRMLDSVNALRTGAGVAPVALDARLTAAAETHAQDMSRQQRAWPFGSNGSSPYDRVARSGYQGALVAEMYAQTFETELDTLAAWVDDGAWGDEILNPEATDMGFAWQQDSTGLLWWVIVLGNGDAASAAPVF</sequence>
<dbReference type="PANTHER" id="PTHR31157:SF1">
    <property type="entry name" value="SCP DOMAIN-CONTAINING PROTEIN"/>
    <property type="match status" value="1"/>
</dbReference>